<evidence type="ECO:0000259" key="6">
    <source>
        <dbReference type="PROSITE" id="PS50977"/>
    </source>
</evidence>
<dbReference type="EMBL" id="RDSM01000001">
    <property type="protein sequence ID" value="RXH57169.1"/>
    <property type="molecule type" value="Genomic_DNA"/>
</dbReference>
<dbReference type="GO" id="GO:0003677">
    <property type="term" value="F:DNA binding"/>
    <property type="evidence" value="ECO:0007669"/>
    <property type="project" value="UniProtKB-UniRule"/>
</dbReference>
<protein>
    <submittedName>
        <fullName evidence="7">Transcriptional regulator, TetR family</fullName>
    </submittedName>
</protein>
<evidence type="ECO:0000256" key="3">
    <source>
        <dbReference type="ARBA" id="ARBA00023163"/>
    </source>
</evidence>
<keyword evidence="8" id="KW-1185">Reference proteome</keyword>
<dbReference type="PRINTS" id="PR00455">
    <property type="entry name" value="HTHTETR"/>
</dbReference>
<organism evidence="7 8">
    <name type="scientific">Granulicella sibirica</name>
    <dbReference type="NCBI Taxonomy" id="2479048"/>
    <lineage>
        <taxon>Bacteria</taxon>
        <taxon>Pseudomonadati</taxon>
        <taxon>Acidobacteriota</taxon>
        <taxon>Terriglobia</taxon>
        <taxon>Terriglobales</taxon>
        <taxon>Acidobacteriaceae</taxon>
        <taxon>Granulicella</taxon>
    </lineage>
</organism>
<dbReference type="Proteomes" id="UP000289437">
    <property type="component" value="Unassembled WGS sequence"/>
</dbReference>
<feature type="domain" description="HTH tetR-type" evidence="6">
    <location>
        <begin position="9"/>
        <end position="69"/>
    </location>
</feature>
<name>A0A4Q0T581_9BACT</name>
<evidence type="ECO:0000256" key="1">
    <source>
        <dbReference type="ARBA" id="ARBA00023015"/>
    </source>
</evidence>
<dbReference type="Gene3D" id="1.10.357.10">
    <property type="entry name" value="Tetracycline Repressor, domain 2"/>
    <property type="match status" value="1"/>
</dbReference>
<evidence type="ECO:0000256" key="5">
    <source>
        <dbReference type="SAM" id="MobiDB-lite"/>
    </source>
</evidence>
<dbReference type="InterPro" id="IPR036271">
    <property type="entry name" value="Tet_transcr_reg_TetR-rel_C_sf"/>
</dbReference>
<accession>A0A4Q0T581</accession>
<evidence type="ECO:0000256" key="4">
    <source>
        <dbReference type="PROSITE-ProRule" id="PRU00335"/>
    </source>
</evidence>
<keyword evidence="3" id="KW-0804">Transcription</keyword>
<evidence type="ECO:0000313" key="8">
    <source>
        <dbReference type="Proteomes" id="UP000289437"/>
    </source>
</evidence>
<comment type="caution">
    <text evidence="7">The sequence shown here is derived from an EMBL/GenBank/DDBJ whole genome shotgun (WGS) entry which is preliminary data.</text>
</comment>
<dbReference type="SUPFAM" id="SSF46689">
    <property type="entry name" value="Homeodomain-like"/>
    <property type="match status" value="1"/>
</dbReference>
<proteinExistence type="predicted"/>
<evidence type="ECO:0000256" key="2">
    <source>
        <dbReference type="ARBA" id="ARBA00023125"/>
    </source>
</evidence>
<gene>
    <name evidence="7" type="ORF">GRAN_0479</name>
</gene>
<keyword evidence="1" id="KW-0805">Transcription regulation</keyword>
<reference evidence="7 8" key="1">
    <citation type="submission" date="2018-11" db="EMBL/GenBank/DDBJ databases">
        <authorList>
            <person name="Mardanov A.V."/>
            <person name="Ravin N.V."/>
            <person name="Dedysh S.N."/>
        </authorList>
    </citation>
    <scope>NUCLEOTIDE SEQUENCE [LARGE SCALE GENOMIC DNA]</scope>
    <source>
        <strain evidence="7 8">AF10</strain>
    </source>
</reference>
<dbReference type="Pfam" id="PF00440">
    <property type="entry name" value="TetR_N"/>
    <property type="match status" value="1"/>
</dbReference>
<feature type="region of interest" description="Disordered" evidence="5">
    <location>
        <begin position="187"/>
        <end position="211"/>
    </location>
</feature>
<evidence type="ECO:0000313" key="7">
    <source>
        <dbReference type="EMBL" id="RXH57169.1"/>
    </source>
</evidence>
<dbReference type="PANTHER" id="PTHR47506">
    <property type="entry name" value="TRANSCRIPTIONAL REGULATORY PROTEIN"/>
    <property type="match status" value="1"/>
</dbReference>
<dbReference type="Gene3D" id="1.10.10.60">
    <property type="entry name" value="Homeodomain-like"/>
    <property type="match status" value="1"/>
</dbReference>
<dbReference type="SUPFAM" id="SSF48498">
    <property type="entry name" value="Tetracyclin repressor-like, C-terminal domain"/>
    <property type="match status" value="1"/>
</dbReference>
<dbReference type="AlphaFoldDB" id="A0A4Q0T581"/>
<dbReference type="InterPro" id="IPR009057">
    <property type="entry name" value="Homeodomain-like_sf"/>
</dbReference>
<dbReference type="PANTHER" id="PTHR47506:SF7">
    <property type="entry name" value="TRANSCRIPTIONAL REGULATORY PROTEIN"/>
    <property type="match status" value="1"/>
</dbReference>
<keyword evidence="2 4" id="KW-0238">DNA-binding</keyword>
<reference evidence="8" key="2">
    <citation type="submission" date="2019-02" db="EMBL/GenBank/DDBJ databases">
        <title>Granulicella sibirica sp. nov., a psychrotolerant acidobacterium isolated from an organic soil layer in forested tundra, West Siberia.</title>
        <authorList>
            <person name="Oshkin I.Y."/>
            <person name="Kulichevskaya I.S."/>
            <person name="Rijpstra W.I.C."/>
            <person name="Sinninghe Damste J.S."/>
            <person name="Rakitin A.L."/>
            <person name="Ravin N.V."/>
            <person name="Dedysh S.N."/>
        </authorList>
    </citation>
    <scope>NUCLEOTIDE SEQUENCE [LARGE SCALE GENOMIC DNA]</scope>
    <source>
        <strain evidence="8">AF10</strain>
    </source>
</reference>
<feature type="DNA-binding region" description="H-T-H motif" evidence="4">
    <location>
        <begin position="32"/>
        <end position="51"/>
    </location>
</feature>
<dbReference type="InterPro" id="IPR001647">
    <property type="entry name" value="HTH_TetR"/>
</dbReference>
<dbReference type="PROSITE" id="PS50977">
    <property type="entry name" value="HTH_TETR_2"/>
    <property type="match status" value="1"/>
</dbReference>
<sequence length="211" mass="22908">MRRSKADKAITHSKILTVAAKRFRERGLEGIGVADVMKEAGCSVGGFYKHFGSRDELVVEAMAEAFKDVDRWEEQAADLPAFLEAFLSDADSKRAALNCAVTAFAGDVRHASTSVKTVYTQRVKHTIGYYNHGLKGGDAQSRRTRAILLLSAAVGAASLARAVNDKTLSQEILKAVRDEFIDLAQRPLPRPSRLSGAPNDDRKPGPLAGRN</sequence>